<dbReference type="InterPro" id="IPR027746">
    <property type="entry name" value="TTL"/>
</dbReference>
<dbReference type="PANTHER" id="PTHR47551">
    <property type="entry name" value="TUBULIN--TYROSINE LIGASE PBY1-RELATED"/>
    <property type="match status" value="1"/>
</dbReference>
<dbReference type="Proteomes" id="UP000663891">
    <property type="component" value="Unassembled WGS sequence"/>
</dbReference>
<dbReference type="OrthoDB" id="18862at2759"/>
<evidence type="ECO:0000313" key="2">
    <source>
        <dbReference type="EMBL" id="CAF3500817.1"/>
    </source>
</evidence>
<dbReference type="EMBL" id="CAJOAY010000036">
    <property type="protein sequence ID" value="CAF3500817.1"/>
    <property type="molecule type" value="Genomic_DNA"/>
</dbReference>
<sequence length="397" mass="46974">MPVDVHLHITCPYTNELIRNVLEEENGLFTLTNSSNSTNNDILYWLEYEEIDFDTLFRQARDSNNNKKVLANSYCIRKGLIRKANFAMFIQKYLAKKPDAILRNHYPETHVLDLCHPDYLEEALNEAFELRDALEENIQGTNEPIPFILKASILDKASELCIFHTQLELEEYFTTKYNEEEDDDEDDSIANVREWIVQRYIKKPKLLSTYQNRKFHLRVYVVAERNLRIYVYDGILALFASLSYDENDNQSFDRLRHITNTCAQIDTKLREDDLVKEFFTLEELNDDIRSNIFEQIKLILNDIFTGLHNEVTIFQPLKNAFEIYGFDFLIDENNQVYFLEANAYPDFKQTGNSLSILIKELFQNIVQQIILSYFGYEQSKKDLQRQLHLVYDKQKII</sequence>
<protein>
    <recommendedName>
        <fullName evidence="4">Tubulin-tyrosine ligase</fullName>
    </recommendedName>
</protein>
<dbReference type="PROSITE" id="PS51221">
    <property type="entry name" value="TTL"/>
    <property type="match status" value="1"/>
</dbReference>
<comment type="caution">
    <text evidence="2">The sequence shown here is derived from an EMBL/GenBank/DDBJ whole genome shotgun (WGS) entry which is preliminary data.</text>
</comment>
<organism evidence="2 3">
    <name type="scientific">Adineta steineri</name>
    <dbReference type="NCBI Taxonomy" id="433720"/>
    <lineage>
        <taxon>Eukaryota</taxon>
        <taxon>Metazoa</taxon>
        <taxon>Spiralia</taxon>
        <taxon>Gnathifera</taxon>
        <taxon>Rotifera</taxon>
        <taxon>Eurotatoria</taxon>
        <taxon>Bdelloidea</taxon>
        <taxon>Adinetida</taxon>
        <taxon>Adinetidae</taxon>
        <taxon>Adineta</taxon>
    </lineage>
</organism>
<dbReference type="Proteomes" id="UP000663881">
    <property type="component" value="Unassembled WGS sequence"/>
</dbReference>
<proteinExistence type="predicted"/>
<dbReference type="AlphaFoldDB" id="A0A818H8C4"/>
<reference evidence="2" key="1">
    <citation type="submission" date="2021-02" db="EMBL/GenBank/DDBJ databases">
        <authorList>
            <person name="Nowell W R."/>
        </authorList>
    </citation>
    <scope>NUCLEOTIDE SEQUENCE</scope>
</reference>
<dbReference type="Pfam" id="PF03133">
    <property type="entry name" value="TTL"/>
    <property type="match status" value="1"/>
</dbReference>
<gene>
    <name evidence="2" type="ORF">OKA104_LOCUS1485</name>
    <name evidence="1" type="ORF">VCS650_LOCUS13799</name>
</gene>
<dbReference type="PANTHER" id="PTHR47551:SF1">
    <property type="entry name" value="TUBULIN--TYROSINE LIGASE PBY1-RELATED"/>
    <property type="match status" value="1"/>
</dbReference>
<accession>A0A818H8C4</accession>
<dbReference type="EMBL" id="CAJNON010000112">
    <property type="protein sequence ID" value="CAF0983457.1"/>
    <property type="molecule type" value="Genomic_DNA"/>
</dbReference>
<evidence type="ECO:0008006" key="4">
    <source>
        <dbReference type="Google" id="ProtNLM"/>
    </source>
</evidence>
<dbReference type="Gene3D" id="3.30.470.20">
    <property type="entry name" value="ATP-grasp fold, B domain"/>
    <property type="match status" value="1"/>
</dbReference>
<evidence type="ECO:0000313" key="3">
    <source>
        <dbReference type="Proteomes" id="UP000663881"/>
    </source>
</evidence>
<dbReference type="GO" id="GO:0000932">
    <property type="term" value="C:P-body"/>
    <property type="evidence" value="ECO:0007669"/>
    <property type="project" value="TreeGrafter"/>
</dbReference>
<dbReference type="InterPro" id="IPR004344">
    <property type="entry name" value="TTL/TTLL_fam"/>
</dbReference>
<dbReference type="SUPFAM" id="SSF56059">
    <property type="entry name" value="Glutathione synthetase ATP-binding domain-like"/>
    <property type="match status" value="1"/>
</dbReference>
<evidence type="ECO:0000313" key="1">
    <source>
        <dbReference type="EMBL" id="CAF0983457.1"/>
    </source>
</evidence>
<name>A0A818H8C4_9BILA</name>